<dbReference type="AlphaFoldDB" id="A0A410FVS7"/>
<reference evidence="2" key="1">
    <citation type="submission" date="2018-12" db="EMBL/GenBank/DDBJ databases">
        <title>Complete genome sequence of an uncultured bacterium of the candidate phylum Bipolaricaulota.</title>
        <authorList>
            <person name="Kadnikov V.V."/>
            <person name="Mardanov A.V."/>
            <person name="Beletsky A.V."/>
            <person name="Frank Y.A."/>
            <person name="Karnachuk O.V."/>
            <person name="Ravin N.V."/>
        </authorList>
    </citation>
    <scope>NUCLEOTIDE SEQUENCE [LARGE SCALE GENOMIC DNA]</scope>
</reference>
<dbReference type="GO" id="GO:0009055">
    <property type="term" value="F:electron transfer activity"/>
    <property type="evidence" value="ECO:0007669"/>
    <property type="project" value="InterPro"/>
</dbReference>
<evidence type="ECO:0000313" key="1">
    <source>
        <dbReference type="EMBL" id="QAA77189.1"/>
    </source>
</evidence>
<name>A0A410FVS7_BIPS1</name>
<dbReference type="InterPro" id="IPR001226">
    <property type="entry name" value="Flavodoxin_CS"/>
</dbReference>
<dbReference type="KEGG" id="bih:BIP78_1423"/>
<dbReference type="SUPFAM" id="SSF52218">
    <property type="entry name" value="Flavoproteins"/>
    <property type="match status" value="1"/>
</dbReference>
<dbReference type="PROSITE" id="PS00201">
    <property type="entry name" value="FLAVODOXIN"/>
    <property type="match status" value="1"/>
</dbReference>
<sequence>MKTAVVYYSRFGTTRIVATALAQELGAEVREIKAVRECGFMGMGFRSVFGIRMPIRPMNLDFAGVERVVLCTPIWAGKPANPARTFLQEAKLEGKKLAIAFTTGGGETGPALEAVRKLAAGKGVEVKLLGAIVTRNKDEGKLRAEGKGLAGKLAG</sequence>
<gene>
    <name evidence="1" type="ORF">BIP78_1423</name>
</gene>
<dbReference type="PANTHER" id="PTHR39201">
    <property type="entry name" value="EXPORTED PROTEIN-RELATED"/>
    <property type="match status" value="1"/>
</dbReference>
<organism evidence="1 2">
    <name type="scientific">Bipolaricaulis sibiricus</name>
    <dbReference type="NCBI Taxonomy" id="2501609"/>
    <lineage>
        <taxon>Bacteria</taxon>
        <taxon>Candidatus Bipolaricaulota</taxon>
        <taxon>Candidatus Bipolaricaulia</taxon>
        <taxon>Candidatus Bipolaricaulales</taxon>
        <taxon>Candidatus Bipolaricaulaceae</taxon>
        <taxon>Candidatus Bipolaricaulis</taxon>
    </lineage>
</organism>
<dbReference type="Proteomes" id="UP000287233">
    <property type="component" value="Chromosome"/>
</dbReference>
<proteinExistence type="predicted"/>
<protein>
    <recommendedName>
        <fullName evidence="3">Flavodoxin-like domain-containing protein</fullName>
    </recommendedName>
</protein>
<evidence type="ECO:0008006" key="3">
    <source>
        <dbReference type="Google" id="ProtNLM"/>
    </source>
</evidence>
<dbReference type="EMBL" id="CP034928">
    <property type="protein sequence ID" value="QAA77189.1"/>
    <property type="molecule type" value="Genomic_DNA"/>
</dbReference>
<evidence type="ECO:0000313" key="2">
    <source>
        <dbReference type="Proteomes" id="UP000287233"/>
    </source>
</evidence>
<dbReference type="PANTHER" id="PTHR39201:SF1">
    <property type="entry name" value="FLAVODOXIN-LIKE DOMAIN-CONTAINING PROTEIN"/>
    <property type="match status" value="1"/>
</dbReference>
<dbReference type="InterPro" id="IPR029039">
    <property type="entry name" value="Flavoprotein-like_sf"/>
</dbReference>
<dbReference type="Gene3D" id="3.40.50.360">
    <property type="match status" value="1"/>
</dbReference>
<accession>A0A410FVS7</accession>
<dbReference type="GO" id="GO:0010181">
    <property type="term" value="F:FMN binding"/>
    <property type="evidence" value="ECO:0007669"/>
    <property type="project" value="InterPro"/>
</dbReference>